<evidence type="ECO:0000256" key="1">
    <source>
        <dbReference type="ARBA" id="ARBA00023157"/>
    </source>
</evidence>
<accession>A0A9D3N3Y4</accession>
<dbReference type="EMBL" id="JAHKSW010000026">
    <property type="protein sequence ID" value="KAG7315541.1"/>
    <property type="molecule type" value="Genomic_DNA"/>
</dbReference>
<evidence type="ECO:0000313" key="3">
    <source>
        <dbReference type="EMBL" id="KAG7315541.1"/>
    </source>
</evidence>
<keyword evidence="4" id="KW-1185">Reference proteome</keyword>
<sequence length="265" mass="29723">VVSLVLSVPRKYYLIQQGKTWSNAKAYCRATHKDLAIITSNEELVRLQNEAQRYRFSANAWIGLYNNYNNWIWSIGSEPLGSLRLWISGEPNNYGGSEACGSITPTGWNDMPCGFALPSVCFDASKTGNNSYIYISTTMSWAGAQAYCRQHYTDLVSIKDPTENSVIAAMVSGYTWFGLYRDGWRWTDQTIFSTVSWLSGQPDNALWNAGCGFLSNSRAAVAQCSTIMPFFCFSFITEKQQIVKVKVQSNQDVNDPQIKVAILEK</sequence>
<feature type="non-terminal residue" evidence="3">
    <location>
        <position position="1"/>
    </location>
</feature>
<dbReference type="SMART" id="SM00034">
    <property type="entry name" value="CLECT"/>
    <property type="match status" value="2"/>
</dbReference>
<dbReference type="Proteomes" id="UP000824219">
    <property type="component" value="Linkage Group LG26"/>
</dbReference>
<dbReference type="SUPFAM" id="SSF56436">
    <property type="entry name" value="C-type lectin-like"/>
    <property type="match status" value="2"/>
</dbReference>
<evidence type="ECO:0000259" key="2">
    <source>
        <dbReference type="PROSITE" id="PS50041"/>
    </source>
</evidence>
<gene>
    <name evidence="3" type="ORF">KOW79_020407</name>
</gene>
<reference evidence="3 4" key="1">
    <citation type="submission" date="2021-06" db="EMBL/GenBank/DDBJ databases">
        <title>Chromosome-level genome assembly of the red-tail catfish (Hemibagrus wyckioides).</title>
        <authorList>
            <person name="Shao F."/>
        </authorList>
    </citation>
    <scope>NUCLEOTIDE SEQUENCE [LARGE SCALE GENOMIC DNA]</scope>
    <source>
        <strain evidence="3">EC202008001</strain>
        <tissue evidence="3">Blood</tissue>
    </source>
</reference>
<organism evidence="3 4">
    <name type="scientific">Hemibagrus wyckioides</name>
    <dbReference type="NCBI Taxonomy" id="337641"/>
    <lineage>
        <taxon>Eukaryota</taxon>
        <taxon>Metazoa</taxon>
        <taxon>Chordata</taxon>
        <taxon>Craniata</taxon>
        <taxon>Vertebrata</taxon>
        <taxon>Euteleostomi</taxon>
        <taxon>Actinopterygii</taxon>
        <taxon>Neopterygii</taxon>
        <taxon>Teleostei</taxon>
        <taxon>Ostariophysi</taxon>
        <taxon>Siluriformes</taxon>
        <taxon>Bagridae</taxon>
        <taxon>Hemibagrus</taxon>
    </lineage>
</organism>
<dbReference type="Pfam" id="PF00059">
    <property type="entry name" value="Lectin_C"/>
    <property type="match status" value="2"/>
</dbReference>
<dbReference type="Gene3D" id="3.10.100.10">
    <property type="entry name" value="Mannose-Binding Protein A, subunit A"/>
    <property type="match status" value="2"/>
</dbReference>
<proteinExistence type="predicted"/>
<dbReference type="InterPro" id="IPR016187">
    <property type="entry name" value="CTDL_fold"/>
</dbReference>
<dbReference type="PROSITE" id="PS00615">
    <property type="entry name" value="C_TYPE_LECTIN_1"/>
    <property type="match status" value="1"/>
</dbReference>
<keyword evidence="1" id="KW-1015">Disulfide bond</keyword>
<dbReference type="InterPro" id="IPR001304">
    <property type="entry name" value="C-type_lectin-like"/>
</dbReference>
<comment type="caution">
    <text evidence="3">The sequence shown here is derived from an EMBL/GenBank/DDBJ whole genome shotgun (WGS) entry which is preliminary data.</text>
</comment>
<feature type="domain" description="C-type lectin" evidence="2">
    <location>
        <begin position="127"/>
        <end position="233"/>
    </location>
</feature>
<protein>
    <recommendedName>
        <fullName evidence="2">C-type lectin domain-containing protein</fullName>
    </recommendedName>
</protein>
<evidence type="ECO:0000313" key="4">
    <source>
        <dbReference type="Proteomes" id="UP000824219"/>
    </source>
</evidence>
<dbReference type="InterPro" id="IPR016186">
    <property type="entry name" value="C-type_lectin-like/link_sf"/>
</dbReference>
<dbReference type="PANTHER" id="PTHR45784">
    <property type="entry name" value="C-TYPE LECTIN DOMAIN FAMILY 20 MEMBER A-RELATED"/>
    <property type="match status" value="1"/>
</dbReference>
<dbReference type="AlphaFoldDB" id="A0A9D3N3Y4"/>
<dbReference type="InterPro" id="IPR018378">
    <property type="entry name" value="C-type_lectin_CS"/>
</dbReference>
<dbReference type="OrthoDB" id="6369810at2759"/>
<dbReference type="PROSITE" id="PS50041">
    <property type="entry name" value="C_TYPE_LECTIN_2"/>
    <property type="match status" value="2"/>
</dbReference>
<dbReference type="PANTHER" id="PTHR45784:SF3">
    <property type="entry name" value="C-TYPE LECTIN DOMAIN FAMILY 4 MEMBER K-LIKE-RELATED"/>
    <property type="match status" value="1"/>
</dbReference>
<feature type="domain" description="C-type lectin" evidence="2">
    <location>
        <begin position="12"/>
        <end position="122"/>
    </location>
</feature>
<feature type="non-terminal residue" evidence="3">
    <location>
        <position position="265"/>
    </location>
</feature>
<name>A0A9D3N3Y4_9TELE</name>